<gene>
    <name evidence="1" type="ORF">JYB65_01685</name>
</gene>
<comment type="caution">
    <text evidence="1">The sequence shown here is derived from an EMBL/GenBank/DDBJ whole genome shotgun (WGS) entry which is preliminary data.</text>
</comment>
<dbReference type="Proteomes" id="UP000664545">
    <property type="component" value="Unassembled WGS sequence"/>
</dbReference>
<dbReference type="EMBL" id="JAFJZZ010000001">
    <property type="protein sequence ID" value="MBN7772060.1"/>
    <property type="molecule type" value="Genomic_DNA"/>
</dbReference>
<evidence type="ECO:0000313" key="1">
    <source>
        <dbReference type="EMBL" id="MBN7772060.1"/>
    </source>
</evidence>
<proteinExistence type="predicted"/>
<dbReference type="RefSeq" id="WP_206580837.1">
    <property type="nucleotide sequence ID" value="NZ_JAFJZZ010000001.1"/>
</dbReference>
<organism evidence="1 2">
    <name type="scientific">Clostridium aminobutyricum</name>
    <dbReference type="NCBI Taxonomy" id="33953"/>
    <lineage>
        <taxon>Bacteria</taxon>
        <taxon>Bacillati</taxon>
        <taxon>Bacillota</taxon>
        <taxon>Clostridia</taxon>
        <taxon>Eubacteriales</taxon>
        <taxon>Clostridiaceae</taxon>
        <taxon>Clostridium</taxon>
    </lineage>
</organism>
<evidence type="ECO:0000313" key="2">
    <source>
        <dbReference type="Proteomes" id="UP000664545"/>
    </source>
</evidence>
<dbReference type="AlphaFoldDB" id="A0A939IFX3"/>
<protein>
    <submittedName>
        <fullName evidence="1">Uncharacterized protein</fullName>
    </submittedName>
</protein>
<name>A0A939IFX3_CLOAM</name>
<reference evidence="1" key="1">
    <citation type="submission" date="2021-02" db="EMBL/GenBank/DDBJ databases">
        <title>Abyssanaerobacter marinus gen.nov., sp., nov, anaerobic bacterium isolated from the Onnuri vent field of Indian Ocean and suggestion of Mogibacteriaceae fam. nov., and proposal of reclassification of ambiguous this family's genus member.</title>
        <authorList>
            <person name="Kim Y.J."/>
            <person name="Yang J.-A."/>
        </authorList>
    </citation>
    <scope>NUCLEOTIDE SEQUENCE</scope>
    <source>
        <strain evidence="1">DSM 2634</strain>
    </source>
</reference>
<keyword evidence="2" id="KW-1185">Reference proteome</keyword>
<accession>A0A939IFX3</accession>
<sequence>MKQIIVLAAFIALGLCISGIVLGFEDNIETIGTKTESAITSVSNSISGIGGS</sequence>